<accession>A0A7D5SEH9</accession>
<organism evidence="1 2">
    <name type="scientific">Candidatus Accumulibacter cognatus</name>
    <dbReference type="NCBI Taxonomy" id="2954383"/>
    <lineage>
        <taxon>Bacteria</taxon>
        <taxon>Pseudomonadati</taxon>
        <taxon>Pseudomonadota</taxon>
        <taxon>Betaproteobacteria</taxon>
        <taxon>Candidatus Accumulibacter</taxon>
    </lineage>
</organism>
<protein>
    <submittedName>
        <fullName evidence="1">LacI family transcriptional regulator</fullName>
    </submittedName>
</protein>
<evidence type="ECO:0000313" key="1">
    <source>
        <dbReference type="EMBL" id="QLH50262.1"/>
    </source>
</evidence>
<dbReference type="AlphaFoldDB" id="A0A7D5SEH9"/>
<sequence>MSGERFSRTYMRERWFGILEKALADEPRGIQGVADRLGHGCGRSALSLILSGAYPAQPVTVSRRVLEVYDCYRCPYLGHDVRADFCAEIQRGPVPTWDPAALDLRRACQRCEQRPKHQEMKS</sequence>
<name>A0A7D5SEH9_9PROT</name>
<dbReference type="KEGG" id="acog:HWD57_11065"/>
<gene>
    <name evidence="1" type="ORF">HWD57_11065</name>
</gene>
<dbReference type="EMBL" id="CP058708">
    <property type="protein sequence ID" value="QLH50262.1"/>
    <property type="molecule type" value="Genomic_DNA"/>
</dbReference>
<evidence type="ECO:0000313" key="2">
    <source>
        <dbReference type="Proteomes" id="UP000509684"/>
    </source>
</evidence>
<dbReference type="Proteomes" id="UP000509684">
    <property type="component" value="Chromosome"/>
</dbReference>
<reference evidence="1 2" key="1">
    <citation type="journal article" date="2019" name="Microbiome">
        <title>Annotated bacterial chromosomes from frame-shift-corrected long-read metagenomic data.</title>
        <authorList>
            <person name="Arumugam K."/>
            <person name="Bagci C."/>
            <person name="Bessarab I."/>
            <person name="Beier S."/>
            <person name="Buchfink B."/>
            <person name="Gorska A."/>
            <person name="Qiu G."/>
            <person name="Huson D.H."/>
            <person name="Williams R.B.H."/>
        </authorList>
    </citation>
    <scope>NUCLEOTIDE SEQUENCE [LARGE SCALE GENOMIC DNA]</scope>
    <source>
        <strain evidence="1">SSA1</strain>
    </source>
</reference>
<proteinExistence type="predicted"/>